<proteinExistence type="predicted"/>
<comment type="caution">
    <text evidence="1">The sequence shown here is derived from an EMBL/GenBank/DDBJ whole genome shotgun (WGS) entry which is preliminary data.</text>
</comment>
<accession>A0A7C9JRC4</accession>
<dbReference type="AlphaFoldDB" id="A0A7C9JRC4"/>
<gene>
    <name evidence="1" type="ORF">D1639_03430</name>
</gene>
<evidence type="ECO:0000313" key="1">
    <source>
        <dbReference type="EMBL" id="NBI34097.1"/>
    </source>
</evidence>
<reference evidence="1" key="1">
    <citation type="submission" date="2018-08" db="EMBL/GenBank/DDBJ databases">
        <title>Murine metabolic-syndrome-specific gut microbial biobank.</title>
        <authorList>
            <person name="Liu C."/>
        </authorList>
    </citation>
    <scope>NUCLEOTIDE SEQUENCE [LARGE SCALE GENOMIC DNA]</scope>
    <source>
        <strain evidence="1">Z82</strain>
    </source>
</reference>
<organism evidence="1">
    <name type="scientific">Muribaculaceae bacterium Z82</name>
    <dbReference type="NCBI Taxonomy" id="2304548"/>
    <lineage>
        <taxon>Bacteria</taxon>
        <taxon>Pseudomonadati</taxon>
        <taxon>Bacteroidota</taxon>
        <taxon>Bacteroidia</taxon>
        <taxon>Bacteroidales</taxon>
        <taxon>Muribaculaceae</taxon>
    </lineage>
</organism>
<dbReference type="EMBL" id="QWKH01000014">
    <property type="protein sequence ID" value="NBI34097.1"/>
    <property type="molecule type" value="Genomic_DNA"/>
</dbReference>
<protein>
    <submittedName>
        <fullName evidence="1">Uncharacterized protein</fullName>
    </submittedName>
</protein>
<name>A0A7C9JRC4_9BACT</name>
<sequence length="60" mass="6622">MTTDSFRSARLADIYRHTATSELAAELGYREAGKGKEAARMAAEIRAVLDYRLARSAFAL</sequence>